<dbReference type="AlphaFoldDB" id="A0A9J5ZLU6"/>
<reference evidence="1 2" key="1">
    <citation type="submission" date="2020-09" db="EMBL/GenBank/DDBJ databases">
        <title>De no assembly of potato wild relative species, Solanum commersonii.</title>
        <authorList>
            <person name="Cho K."/>
        </authorList>
    </citation>
    <scope>NUCLEOTIDE SEQUENCE [LARGE SCALE GENOMIC DNA]</scope>
    <source>
        <strain evidence="1">LZ3.2</strain>
        <tissue evidence="1">Leaf</tissue>
    </source>
</reference>
<dbReference type="EMBL" id="JACXVP010000004">
    <property type="protein sequence ID" value="KAG5613100.1"/>
    <property type="molecule type" value="Genomic_DNA"/>
</dbReference>
<gene>
    <name evidence="1" type="ORF">H5410_024381</name>
</gene>
<proteinExistence type="predicted"/>
<evidence type="ECO:0000313" key="2">
    <source>
        <dbReference type="Proteomes" id="UP000824120"/>
    </source>
</evidence>
<accession>A0A9J5ZLU6</accession>
<comment type="caution">
    <text evidence="1">The sequence shown here is derived from an EMBL/GenBank/DDBJ whole genome shotgun (WGS) entry which is preliminary data.</text>
</comment>
<evidence type="ECO:0000313" key="1">
    <source>
        <dbReference type="EMBL" id="KAG5613100.1"/>
    </source>
</evidence>
<keyword evidence="2" id="KW-1185">Reference proteome</keyword>
<protein>
    <submittedName>
        <fullName evidence="1">Uncharacterized protein</fullName>
    </submittedName>
</protein>
<organism evidence="1 2">
    <name type="scientific">Solanum commersonii</name>
    <name type="common">Commerson's wild potato</name>
    <name type="synonym">Commerson's nightshade</name>
    <dbReference type="NCBI Taxonomy" id="4109"/>
    <lineage>
        <taxon>Eukaryota</taxon>
        <taxon>Viridiplantae</taxon>
        <taxon>Streptophyta</taxon>
        <taxon>Embryophyta</taxon>
        <taxon>Tracheophyta</taxon>
        <taxon>Spermatophyta</taxon>
        <taxon>Magnoliopsida</taxon>
        <taxon>eudicotyledons</taxon>
        <taxon>Gunneridae</taxon>
        <taxon>Pentapetalae</taxon>
        <taxon>asterids</taxon>
        <taxon>lamiids</taxon>
        <taxon>Solanales</taxon>
        <taxon>Solanaceae</taxon>
        <taxon>Solanoideae</taxon>
        <taxon>Solaneae</taxon>
        <taxon>Solanum</taxon>
    </lineage>
</organism>
<sequence length="69" mass="8027">MRVCFKAPPDATGKAEPYDSVNSFNKIQYIQEEVMNYQVLLDIFEEEDKMKILQRFIASLGLTNDKVRP</sequence>
<name>A0A9J5ZLU6_SOLCO</name>
<dbReference type="Proteomes" id="UP000824120">
    <property type="component" value="Chromosome 4"/>
</dbReference>